<keyword evidence="3" id="KW-1185">Reference proteome</keyword>
<dbReference type="EMBL" id="MCFL01000009">
    <property type="protein sequence ID" value="ORZ38165.1"/>
    <property type="molecule type" value="Genomic_DNA"/>
</dbReference>
<reference evidence="2 3" key="1">
    <citation type="submission" date="2016-07" db="EMBL/GenBank/DDBJ databases">
        <title>Pervasive Adenine N6-methylation of Active Genes in Fungi.</title>
        <authorList>
            <consortium name="DOE Joint Genome Institute"/>
            <person name="Mondo S.J."/>
            <person name="Dannebaum R.O."/>
            <person name="Kuo R.C."/>
            <person name="Labutti K."/>
            <person name="Haridas S."/>
            <person name="Kuo A."/>
            <person name="Salamov A."/>
            <person name="Ahrendt S.R."/>
            <person name="Lipzen A."/>
            <person name="Sullivan W."/>
            <person name="Andreopoulos W.B."/>
            <person name="Clum A."/>
            <person name="Lindquist E."/>
            <person name="Daum C."/>
            <person name="Ramamoorthy G.K."/>
            <person name="Gryganskyi A."/>
            <person name="Culley D."/>
            <person name="Magnuson J.K."/>
            <person name="James T.Y."/>
            <person name="O'Malley M.A."/>
            <person name="Stajich J.E."/>
            <person name="Spatafora J.W."/>
            <person name="Visel A."/>
            <person name="Grigoriev I.V."/>
        </authorList>
    </citation>
    <scope>NUCLEOTIDE SEQUENCE [LARGE SCALE GENOMIC DNA]</scope>
    <source>
        <strain evidence="2 3">PL171</strain>
    </source>
</reference>
<comment type="caution">
    <text evidence="2">The sequence shown here is derived from an EMBL/GenBank/DDBJ whole genome shotgun (WGS) entry which is preliminary data.</text>
</comment>
<gene>
    <name evidence="2" type="ORF">BCR44DRAFT_1428814</name>
</gene>
<proteinExistence type="predicted"/>
<dbReference type="Proteomes" id="UP000193411">
    <property type="component" value="Unassembled WGS sequence"/>
</dbReference>
<organism evidence="2 3">
    <name type="scientific">Catenaria anguillulae PL171</name>
    <dbReference type="NCBI Taxonomy" id="765915"/>
    <lineage>
        <taxon>Eukaryota</taxon>
        <taxon>Fungi</taxon>
        <taxon>Fungi incertae sedis</taxon>
        <taxon>Blastocladiomycota</taxon>
        <taxon>Blastocladiomycetes</taxon>
        <taxon>Blastocladiales</taxon>
        <taxon>Catenariaceae</taxon>
        <taxon>Catenaria</taxon>
    </lineage>
</organism>
<feature type="compositionally biased region" description="Basic residues" evidence="1">
    <location>
        <begin position="1"/>
        <end position="10"/>
    </location>
</feature>
<evidence type="ECO:0000256" key="1">
    <source>
        <dbReference type="SAM" id="MobiDB-lite"/>
    </source>
</evidence>
<feature type="region of interest" description="Disordered" evidence="1">
    <location>
        <begin position="121"/>
        <end position="144"/>
    </location>
</feature>
<protein>
    <submittedName>
        <fullName evidence="2">Uncharacterized protein</fullName>
    </submittedName>
</protein>
<evidence type="ECO:0000313" key="3">
    <source>
        <dbReference type="Proteomes" id="UP000193411"/>
    </source>
</evidence>
<evidence type="ECO:0000313" key="2">
    <source>
        <dbReference type="EMBL" id="ORZ38165.1"/>
    </source>
</evidence>
<sequence length="178" mass="19752">MANKILRGHIKNQSSGNSDRGNETATAAIDGRRDWEHGMDLNGQHSWTRTLTLPAVAPAPADPAQPHAPQSGADSLRLAPVYAGDRVSTRLLHGRPFMLPRHTVCPRAFPCGACRRASRAKRRPSLGRGRGRVAASRGRVAHRALPGAREGARAWWTPRPRSWVRWSTWRSTWSLDDY</sequence>
<accession>A0A1Y2HU89</accession>
<dbReference type="AlphaFoldDB" id="A0A1Y2HU89"/>
<feature type="compositionally biased region" description="Polar residues" evidence="1">
    <location>
        <begin position="11"/>
        <end position="24"/>
    </location>
</feature>
<feature type="region of interest" description="Disordered" evidence="1">
    <location>
        <begin position="1"/>
        <end position="24"/>
    </location>
</feature>
<feature type="compositionally biased region" description="Basic residues" evidence="1">
    <location>
        <begin position="121"/>
        <end position="131"/>
    </location>
</feature>
<name>A0A1Y2HU89_9FUNG</name>